<name>A0A5M3WNI9_9ACTN</name>
<dbReference type="Gene3D" id="3.60.60.10">
    <property type="entry name" value="Penicillin V Acylase, Chain A"/>
    <property type="match status" value="1"/>
</dbReference>
<proteinExistence type="predicted"/>
<feature type="region of interest" description="Disordered" evidence="1">
    <location>
        <begin position="1"/>
        <end position="47"/>
    </location>
</feature>
<dbReference type="Gene3D" id="1.10.10.2120">
    <property type="match status" value="1"/>
</dbReference>
<dbReference type="InterPro" id="IPR047801">
    <property type="entry name" value="Peptidase_C45"/>
</dbReference>
<sequence>MCPALKPDDRKERAAVMSATPEDPAHPPAAPGPSDSPGNGLCGRLIDMSGDGASRGAAHGEELRDLIADSLDRWRADIGRRTGDGPRAYVRAFLASTGFVKTIASASPDLYQEVLAIAAASNQPADDMLVYNMMDEQWRFDRKSNTGCSVIGTAVRNGPDFVLGQNMDLPLSMDGSQAVLRIAGDGRRPDQLVLTAAGLIGLLGVNAAGLACCVNTLGILPAAATGMPVAFIVREVLGHRDAVTAAGYLTSVPHASGQHYAIADRHGLHSYECSARGWAAGPRRDELVHTNHPLWWPDESIAGDVAAVRQISPTTYQRLQALRAGLDRVRASGDLETLLSSSSDGVCVLPTPERASATFCSAEFTLTSPPAVRVALGRPDRTVWTNLGWTNSGPAGAAPPPP</sequence>
<dbReference type="InterPro" id="IPR047794">
    <property type="entry name" value="C45_proenzyme-like"/>
</dbReference>
<evidence type="ECO:0000259" key="2">
    <source>
        <dbReference type="Pfam" id="PF03417"/>
    </source>
</evidence>
<dbReference type="Proteomes" id="UP000331127">
    <property type="component" value="Unassembled WGS sequence"/>
</dbReference>
<reference evidence="3 4" key="1">
    <citation type="submission" date="2019-10" db="EMBL/GenBank/DDBJ databases">
        <title>Whole genome shotgun sequence of Acrocarpospora macrocephala NBRC 16266.</title>
        <authorList>
            <person name="Ichikawa N."/>
            <person name="Kimura A."/>
            <person name="Kitahashi Y."/>
            <person name="Komaki H."/>
            <person name="Oguchi A."/>
        </authorList>
    </citation>
    <scope>NUCLEOTIDE SEQUENCE [LARGE SCALE GENOMIC DNA]</scope>
    <source>
        <strain evidence="3 4">NBRC 16266</strain>
    </source>
</reference>
<feature type="domain" description="Peptidase C45 hydrolase" evidence="2">
    <location>
        <begin position="197"/>
        <end position="348"/>
    </location>
</feature>
<gene>
    <name evidence="3" type="ORF">Amac_041010</name>
</gene>
<dbReference type="InterPro" id="IPR005079">
    <property type="entry name" value="Peptidase_C45_hydrolase"/>
</dbReference>
<feature type="compositionally biased region" description="Basic and acidic residues" evidence="1">
    <location>
        <begin position="1"/>
        <end position="14"/>
    </location>
</feature>
<dbReference type="EMBL" id="BLAE01000022">
    <property type="protein sequence ID" value="GES10504.1"/>
    <property type="molecule type" value="Genomic_DNA"/>
</dbReference>
<dbReference type="PANTHER" id="PTHR34180:SF1">
    <property type="entry name" value="BETA-ALANYL-DOPAMINE_CARCININE HYDROLASE"/>
    <property type="match status" value="1"/>
</dbReference>
<protein>
    <recommendedName>
        <fullName evidence="2">Peptidase C45 hydrolase domain-containing protein</fullName>
    </recommendedName>
</protein>
<organism evidence="3 4">
    <name type="scientific">Acrocarpospora macrocephala</name>
    <dbReference type="NCBI Taxonomy" id="150177"/>
    <lineage>
        <taxon>Bacteria</taxon>
        <taxon>Bacillati</taxon>
        <taxon>Actinomycetota</taxon>
        <taxon>Actinomycetes</taxon>
        <taxon>Streptosporangiales</taxon>
        <taxon>Streptosporangiaceae</taxon>
        <taxon>Acrocarpospora</taxon>
    </lineage>
</organism>
<evidence type="ECO:0000256" key="1">
    <source>
        <dbReference type="SAM" id="MobiDB-lite"/>
    </source>
</evidence>
<dbReference type="NCBIfam" id="NF040521">
    <property type="entry name" value="C45_proenzyme"/>
    <property type="match status" value="1"/>
</dbReference>
<keyword evidence="4" id="KW-1185">Reference proteome</keyword>
<accession>A0A5M3WNI9</accession>
<evidence type="ECO:0000313" key="3">
    <source>
        <dbReference type="EMBL" id="GES10504.1"/>
    </source>
</evidence>
<comment type="caution">
    <text evidence="3">The sequence shown here is derived from an EMBL/GenBank/DDBJ whole genome shotgun (WGS) entry which is preliminary data.</text>
</comment>
<dbReference type="PANTHER" id="PTHR34180">
    <property type="entry name" value="PEPTIDASE C45"/>
    <property type="match status" value="1"/>
</dbReference>
<dbReference type="Pfam" id="PF03417">
    <property type="entry name" value="AAT"/>
    <property type="match status" value="1"/>
</dbReference>
<evidence type="ECO:0000313" key="4">
    <source>
        <dbReference type="Proteomes" id="UP000331127"/>
    </source>
</evidence>
<dbReference type="AlphaFoldDB" id="A0A5M3WNI9"/>